<evidence type="ECO:0000313" key="4">
    <source>
        <dbReference type="EMBL" id="CUV29970.1"/>
    </source>
</evidence>
<evidence type="ECO:0000256" key="1">
    <source>
        <dbReference type="ARBA" id="ARBA00023125"/>
    </source>
</evidence>
<dbReference type="GO" id="GO:0006310">
    <property type="term" value="P:DNA recombination"/>
    <property type="evidence" value="ECO:0007669"/>
    <property type="project" value="UniProtKB-KW"/>
</dbReference>
<organism evidence="4">
    <name type="scientific">Ralstonia solanacearum</name>
    <name type="common">Pseudomonas solanacearum</name>
    <dbReference type="NCBI Taxonomy" id="305"/>
    <lineage>
        <taxon>Bacteria</taxon>
        <taxon>Pseudomonadati</taxon>
        <taxon>Pseudomonadota</taxon>
        <taxon>Betaproteobacteria</taxon>
        <taxon>Burkholderiales</taxon>
        <taxon>Burkholderiaceae</taxon>
        <taxon>Ralstonia</taxon>
        <taxon>Ralstonia solanacearum species complex</taxon>
    </lineage>
</organism>
<dbReference type="InterPro" id="IPR038137">
    <property type="entry name" value="Excisionase-like_sf"/>
</dbReference>
<dbReference type="GO" id="GO:0003677">
    <property type="term" value="F:DNA binding"/>
    <property type="evidence" value="ECO:0007669"/>
    <property type="project" value="UniProtKB-KW"/>
</dbReference>
<feature type="domain" description="Excisionase-like" evidence="3">
    <location>
        <begin position="1"/>
        <end position="60"/>
    </location>
</feature>
<evidence type="ECO:0000256" key="2">
    <source>
        <dbReference type="ARBA" id="ARBA00023172"/>
    </source>
</evidence>
<dbReference type="Pfam" id="PF07825">
    <property type="entry name" value="Exc"/>
    <property type="match status" value="1"/>
</dbReference>
<keyword evidence="1" id="KW-0238">DNA-binding</keyword>
<reference evidence="4" key="1">
    <citation type="submission" date="2015-10" db="EMBL/GenBank/DDBJ databases">
        <authorList>
            <person name="Gilbert D.G."/>
        </authorList>
    </citation>
    <scope>NUCLEOTIDE SEQUENCE</scope>
    <source>
        <strain evidence="4">Phyl III-seqv23</strain>
    </source>
</reference>
<dbReference type="AlphaFoldDB" id="A0A0S4V5P3"/>
<proteinExistence type="predicted"/>
<protein>
    <recommendedName>
        <fullName evidence="3">Excisionase-like domain-containing protein</fullName>
    </recommendedName>
</protein>
<accession>A0A0S4V5P3</accession>
<dbReference type="InterPro" id="IPR009061">
    <property type="entry name" value="DNA-bd_dom_put_sf"/>
</dbReference>
<dbReference type="InterPro" id="IPR012884">
    <property type="entry name" value="Excisionase-like"/>
</dbReference>
<dbReference type="Gene3D" id="1.10.1660.20">
    <property type="match status" value="1"/>
</dbReference>
<gene>
    <name evidence="4" type="ORF">RUN1985_v1_550001</name>
</gene>
<dbReference type="EMBL" id="LN899824">
    <property type="protein sequence ID" value="CUV29970.1"/>
    <property type="molecule type" value="Genomic_DNA"/>
</dbReference>
<dbReference type="SUPFAM" id="SSF46955">
    <property type="entry name" value="Putative DNA-binding domain"/>
    <property type="match status" value="1"/>
</dbReference>
<sequence>MKISLAKWGARNYDPPPHIGTLRAWAREGKIYPPAQKVGRTYYVDENAVHMSEIERGPRLVHRLGLEKL</sequence>
<keyword evidence="2" id="KW-0233">DNA recombination</keyword>
<evidence type="ECO:0000259" key="3">
    <source>
        <dbReference type="Pfam" id="PF07825"/>
    </source>
</evidence>
<name>A0A0S4V5P3_RALSL</name>